<reference evidence="4" key="1">
    <citation type="submission" date="2006-03" db="EMBL/GenBank/DDBJ databases">
        <authorList>
            <person name="Bowman J."/>
            <person name="Ferriera S."/>
            <person name="Johnson J."/>
            <person name="Kravitz S."/>
            <person name="Halpern A."/>
            <person name="Remington K."/>
            <person name="Beeson K."/>
            <person name="Tran B."/>
            <person name="Rogers Y.-H."/>
            <person name="Friedman R."/>
            <person name="Venter J.C."/>
        </authorList>
    </citation>
    <scope>NUCLEOTIDE SEQUENCE [LARGE SCALE GENOMIC DNA]</scope>
    <source>
        <strain evidence="4">ATCC 700755</strain>
    </source>
</reference>
<sequence>MTTKDLSLTHLVRPSSLPDNAPLILMLHGYGSNENDLFSFANELPEEYIVISLKAPHAMQPSGNAWYAINFDAQKGKFSDIEQAVLSRKLVKTFLEEAIEAYPIDKSKVSLLGFSQGTILSFALALSYPEVFKNVIGLSGYVDINMIEAGYESKDFSHLKVYNSHGSEDQVIPVDWARQNKPLLDKLNIDTIYEEYPEGHGINPQNFQSLKNWLKAQH</sequence>
<dbReference type="OrthoDB" id="9795555at2"/>
<dbReference type="GO" id="GO:0016787">
    <property type="term" value="F:hydrolase activity"/>
    <property type="evidence" value="ECO:0007669"/>
    <property type="project" value="UniProtKB-KW"/>
</dbReference>
<evidence type="ECO:0000259" key="3">
    <source>
        <dbReference type="Pfam" id="PF02230"/>
    </source>
</evidence>
<dbReference type="PANTHER" id="PTHR10655:SF17">
    <property type="entry name" value="LYSOPHOSPHOLIPASE-LIKE PROTEIN 1"/>
    <property type="match status" value="1"/>
</dbReference>
<accession>K4IYF6</accession>
<feature type="domain" description="Phospholipase/carboxylesterase/thioesterase" evidence="3">
    <location>
        <begin position="20"/>
        <end position="216"/>
    </location>
</feature>
<dbReference type="HOGENOM" id="CLU_049413_5_3_10"/>
<dbReference type="STRING" id="313595.P700755_003912"/>
<dbReference type="SUPFAM" id="SSF53474">
    <property type="entry name" value="alpha/beta-Hydrolases"/>
    <property type="match status" value="1"/>
</dbReference>
<keyword evidence="2" id="KW-0378">Hydrolase</keyword>
<organism evidence="4 5">
    <name type="scientific">Psychroflexus torquis (strain ATCC 700755 / CIP 106069 / ACAM 623)</name>
    <dbReference type="NCBI Taxonomy" id="313595"/>
    <lineage>
        <taxon>Bacteria</taxon>
        <taxon>Pseudomonadati</taxon>
        <taxon>Bacteroidota</taxon>
        <taxon>Flavobacteriia</taxon>
        <taxon>Flavobacteriales</taxon>
        <taxon>Flavobacteriaceae</taxon>
        <taxon>Psychroflexus</taxon>
    </lineage>
</organism>
<dbReference type="PANTHER" id="PTHR10655">
    <property type="entry name" value="LYSOPHOSPHOLIPASE-RELATED"/>
    <property type="match status" value="1"/>
</dbReference>
<gene>
    <name evidence="4" type="ordered locus">P700755_003912</name>
</gene>
<name>K4IYF6_PSYTT</name>
<dbReference type="AlphaFoldDB" id="K4IYF6"/>
<protein>
    <submittedName>
        <fullName evidence="4">Esterase, putative</fullName>
    </submittedName>
</protein>
<dbReference type="InterPro" id="IPR029058">
    <property type="entry name" value="AB_hydrolase_fold"/>
</dbReference>
<comment type="similarity">
    <text evidence="1">Belongs to the AB hydrolase superfamily. AB hydrolase 2 family.</text>
</comment>
<evidence type="ECO:0000256" key="1">
    <source>
        <dbReference type="ARBA" id="ARBA00006499"/>
    </source>
</evidence>
<dbReference type="KEGG" id="ptq:P700755_003912"/>
<dbReference type="InterPro" id="IPR003140">
    <property type="entry name" value="PLipase/COase/thioEstase"/>
</dbReference>
<dbReference type="Proteomes" id="UP000008514">
    <property type="component" value="Chromosome"/>
</dbReference>
<dbReference type="ESTHER" id="9flao-q1vsa7">
    <property type="family name" value="LYsophospholipase_carboxylesterase"/>
</dbReference>
<dbReference type="RefSeq" id="WP_015026018.1">
    <property type="nucleotide sequence ID" value="NC_018721.1"/>
</dbReference>
<evidence type="ECO:0000256" key="2">
    <source>
        <dbReference type="ARBA" id="ARBA00022801"/>
    </source>
</evidence>
<dbReference type="Pfam" id="PF02230">
    <property type="entry name" value="Abhydrolase_2"/>
    <property type="match status" value="1"/>
</dbReference>
<dbReference type="InterPro" id="IPR050565">
    <property type="entry name" value="LYPA1-2/EST-like"/>
</dbReference>
<reference evidence="4" key="2">
    <citation type="submission" date="2012-09" db="EMBL/GenBank/DDBJ databases">
        <title>The complete sequence of Psychroflexus torquis an extreme psychrophile from sea-ice that is stimulated by light.</title>
        <authorList>
            <person name="Feng S."/>
            <person name="Powell S.M."/>
            <person name="Bowman J.P."/>
        </authorList>
    </citation>
    <scope>NUCLEOTIDE SEQUENCE [LARGE SCALE GENOMIC DNA]</scope>
    <source>
        <strain evidence="4">ATCC 700755</strain>
    </source>
</reference>
<dbReference type="Gene3D" id="3.40.50.1820">
    <property type="entry name" value="alpha/beta hydrolase"/>
    <property type="match status" value="1"/>
</dbReference>
<proteinExistence type="inferred from homology"/>
<keyword evidence="5" id="KW-1185">Reference proteome</keyword>
<evidence type="ECO:0000313" key="4">
    <source>
        <dbReference type="EMBL" id="AFU70485.1"/>
    </source>
</evidence>
<dbReference type="EMBL" id="CP003879">
    <property type="protein sequence ID" value="AFU70485.1"/>
    <property type="molecule type" value="Genomic_DNA"/>
</dbReference>
<evidence type="ECO:0000313" key="5">
    <source>
        <dbReference type="Proteomes" id="UP000008514"/>
    </source>
</evidence>
<dbReference type="eggNOG" id="COG0400">
    <property type="taxonomic scope" value="Bacteria"/>
</dbReference>